<name>A0ABV6DPB0_9BACL</name>
<gene>
    <name evidence="2" type="ORF">ACFFK0_18775</name>
</gene>
<dbReference type="Proteomes" id="UP001589776">
    <property type="component" value="Unassembled WGS sequence"/>
</dbReference>
<proteinExistence type="predicted"/>
<reference evidence="2 3" key="1">
    <citation type="submission" date="2024-09" db="EMBL/GenBank/DDBJ databases">
        <authorList>
            <person name="Sun Q."/>
            <person name="Mori K."/>
        </authorList>
    </citation>
    <scope>NUCLEOTIDE SEQUENCE [LARGE SCALE GENOMIC DNA]</scope>
    <source>
        <strain evidence="2 3">CCM 7759</strain>
    </source>
</reference>
<keyword evidence="3" id="KW-1185">Reference proteome</keyword>
<protein>
    <submittedName>
        <fullName evidence="2">Uncharacterized protein</fullName>
    </submittedName>
</protein>
<feature type="transmembrane region" description="Helical" evidence="1">
    <location>
        <begin position="20"/>
        <end position="38"/>
    </location>
</feature>
<dbReference type="RefSeq" id="WP_377471851.1">
    <property type="nucleotide sequence ID" value="NZ_JBHLWN010000074.1"/>
</dbReference>
<keyword evidence="1" id="KW-0472">Membrane</keyword>
<sequence length="44" mass="5244">MVRAPHGMETWRLGFFTGGYLQQILFMTLGTFRVRWTLRLPPFN</sequence>
<keyword evidence="1" id="KW-0812">Transmembrane</keyword>
<evidence type="ECO:0000313" key="3">
    <source>
        <dbReference type="Proteomes" id="UP001589776"/>
    </source>
</evidence>
<evidence type="ECO:0000256" key="1">
    <source>
        <dbReference type="SAM" id="Phobius"/>
    </source>
</evidence>
<comment type="caution">
    <text evidence="2">The sequence shown here is derived from an EMBL/GenBank/DDBJ whole genome shotgun (WGS) entry which is preliminary data.</text>
</comment>
<organism evidence="2 3">
    <name type="scientific">Paenibacillus chartarius</name>
    <dbReference type="NCBI Taxonomy" id="747481"/>
    <lineage>
        <taxon>Bacteria</taxon>
        <taxon>Bacillati</taxon>
        <taxon>Bacillota</taxon>
        <taxon>Bacilli</taxon>
        <taxon>Bacillales</taxon>
        <taxon>Paenibacillaceae</taxon>
        <taxon>Paenibacillus</taxon>
    </lineage>
</organism>
<accession>A0ABV6DPB0</accession>
<dbReference type="EMBL" id="JBHLWN010000074">
    <property type="protein sequence ID" value="MFC0214479.1"/>
    <property type="molecule type" value="Genomic_DNA"/>
</dbReference>
<evidence type="ECO:0000313" key="2">
    <source>
        <dbReference type="EMBL" id="MFC0214479.1"/>
    </source>
</evidence>
<keyword evidence="1" id="KW-1133">Transmembrane helix</keyword>